<dbReference type="EMBL" id="AACS02000004">
    <property type="protein sequence ID" value="EAU81686.2"/>
    <property type="molecule type" value="Genomic_DNA"/>
</dbReference>
<name>A8PBQ0_COPC7</name>
<feature type="compositionally biased region" description="Low complexity" evidence="1">
    <location>
        <begin position="315"/>
        <end position="326"/>
    </location>
</feature>
<feature type="compositionally biased region" description="Polar residues" evidence="1">
    <location>
        <begin position="380"/>
        <end position="394"/>
    </location>
</feature>
<dbReference type="RefSeq" id="XP_001840239.2">
    <property type="nucleotide sequence ID" value="XM_001840187.2"/>
</dbReference>
<feature type="compositionally biased region" description="Basic and acidic residues" evidence="1">
    <location>
        <begin position="284"/>
        <end position="297"/>
    </location>
</feature>
<feature type="compositionally biased region" description="Basic and acidic residues" evidence="1">
    <location>
        <begin position="350"/>
        <end position="362"/>
    </location>
</feature>
<protein>
    <submittedName>
        <fullName evidence="2">Uncharacterized protein</fullName>
    </submittedName>
</protein>
<evidence type="ECO:0000256" key="1">
    <source>
        <dbReference type="SAM" id="MobiDB-lite"/>
    </source>
</evidence>
<feature type="compositionally biased region" description="Low complexity" evidence="1">
    <location>
        <begin position="92"/>
        <end position="102"/>
    </location>
</feature>
<feature type="region of interest" description="Disordered" evidence="1">
    <location>
        <begin position="82"/>
        <end position="138"/>
    </location>
</feature>
<dbReference type="AlphaFoldDB" id="A8PBQ0"/>
<proteinExistence type="predicted"/>
<gene>
    <name evidence="2" type="ORF">CC1G_02702</name>
</gene>
<evidence type="ECO:0000313" key="2">
    <source>
        <dbReference type="EMBL" id="EAU81686.2"/>
    </source>
</evidence>
<dbReference type="VEuPathDB" id="FungiDB:CC1G_02702"/>
<dbReference type="HOGENOM" id="CLU_700229_0_0_1"/>
<reference evidence="2 3" key="1">
    <citation type="journal article" date="2010" name="Proc. Natl. Acad. Sci. U.S.A.">
        <title>Insights into evolution of multicellular fungi from the assembled chromosomes of the mushroom Coprinopsis cinerea (Coprinus cinereus).</title>
        <authorList>
            <person name="Stajich J.E."/>
            <person name="Wilke S.K."/>
            <person name="Ahren D."/>
            <person name="Au C.H."/>
            <person name="Birren B.W."/>
            <person name="Borodovsky M."/>
            <person name="Burns C."/>
            <person name="Canback B."/>
            <person name="Casselton L.A."/>
            <person name="Cheng C.K."/>
            <person name="Deng J."/>
            <person name="Dietrich F.S."/>
            <person name="Fargo D.C."/>
            <person name="Farman M.L."/>
            <person name="Gathman A.C."/>
            <person name="Goldberg J."/>
            <person name="Guigo R."/>
            <person name="Hoegger P.J."/>
            <person name="Hooker J.B."/>
            <person name="Huggins A."/>
            <person name="James T.Y."/>
            <person name="Kamada T."/>
            <person name="Kilaru S."/>
            <person name="Kodira C."/>
            <person name="Kues U."/>
            <person name="Kupfer D."/>
            <person name="Kwan H.S."/>
            <person name="Lomsadze A."/>
            <person name="Li W."/>
            <person name="Lilly W.W."/>
            <person name="Ma L.J."/>
            <person name="Mackey A.J."/>
            <person name="Manning G."/>
            <person name="Martin F."/>
            <person name="Muraguchi H."/>
            <person name="Natvig D.O."/>
            <person name="Palmerini H."/>
            <person name="Ramesh M.A."/>
            <person name="Rehmeyer C.J."/>
            <person name="Roe B.A."/>
            <person name="Shenoy N."/>
            <person name="Stanke M."/>
            <person name="Ter-Hovhannisyan V."/>
            <person name="Tunlid A."/>
            <person name="Velagapudi R."/>
            <person name="Vision T.J."/>
            <person name="Zeng Q."/>
            <person name="Zolan M.E."/>
            <person name="Pukkila P.J."/>
        </authorList>
    </citation>
    <scope>NUCLEOTIDE SEQUENCE [LARGE SCALE GENOMIC DNA]</scope>
    <source>
        <strain evidence="3">Okayama-7 / 130 / ATCC MYA-4618 / FGSC 9003</strain>
    </source>
</reference>
<dbReference type="KEGG" id="cci:CC1G_02702"/>
<sequence>MPRLFTRFEQKVLDTSLDFGKPTQSESDLKSKIRHLGLVDWVNYLIDSELTESSTIPSARSSANRSPADDLSAQLNEQWNIAIGAEGPPSTPRAQTRQSTRSTRSKKKPAKLLYNKDKPLPPLPEESDQSSRGGLDQLELNWDGPLADKNFLLSGTDLQARRRASVILSNLASSTDAPLSERSRKALSIISDALDKDDWAGFWDDTMFLKTELTDSGARSTMKDKEQRYSVATTAMSVYSQDSMDHDLQGGEKYKYKAPADAPPVPEIPKVYRDQVTNGSGNPREVKDSKPKGERPSSGKGPSSLSRGLTMKNPSGTSDGSSSKSSASKDAESNSRALSRSKSSSSRIEPPPDKPSRSKTIPDIKAPTPLRPNAVPTFLTKESSGRDSTSNRWV</sequence>
<accession>A8PBQ0</accession>
<evidence type="ECO:0000313" key="3">
    <source>
        <dbReference type="Proteomes" id="UP000001861"/>
    </source>
</evidence>
<dbReference type="Proteomes" id="UP000001861">
    <property type="component" value="Unassembled WGS sequence"/>
</dbReference>
<keyword evidence="3" id="KW-1185">Reference proteome</keyword>
<dbReference type="GeneID" id="6016871"/>
<feature type="region of interest" description="Disordered" evidence="1">
    <location>
        <begin position="255"/>
        <end position="394"/>
    </location>
</feature>
<organism evidence="2 3">
    <name type="scientific">Coprinopsis cinerea (strain Okayama-7 / 130 / ATCC MYA-4618 / FGSC 9003)</name>
    <name type="common">Inky cap fungus</name>
    <name type="synonym">Hormographiella aspergillata</name>
    <dbReference type="NCBI Taxonomy" id="240176"/>
    <lineage>
        <taxon>Eukaryota</taxon>
        <taxon>Fungi</taxon>
        <taxon>Dikarya</taxon>
        <taxon>Basidiomycota</taxon>
        <taxon>Agaricomycotina</taxon>
        <taxon>Agaricomycetes</taxon>
        <taxon>Agaricomycetidae</taxon>
        <taxon>Agaricales</taxon>
        <taxon>Agaricineae</taxon>
        <taxon>Psathyrellaceae</taxon>
        <taxon>Coprinopsis</taxon>
    </lineage>
</organism>
<comment type="caution">
    <text evidence="2">The sequence shown here is derived from an EMBL/GenBank/DDBJ whole genome shotgun (WGS) entry which is preliminary data.</text>
</comment>
<dbReference type="InParanoid" id="A8PBQ0"/>
<feature type="compositionally biased region" description="Low complexity" evidence="1">
    <location>
        <begin position="334"/>
        <end position="347"/>
    </location>
</feature>